<dbReference type="RefSeq" id="WP_094279999.1">
    <property type="nucleotide sequence ID" value="NZ_BMKM01000010.1"/>
</dbReference>
<keyword evidence="2" id="KW-1185">Reference proteome</keyword>
<evidence type="ECO:0000313" key="2">
    <source>
        <dbReference type="Proteomes" id="UP000614460"/>
    </source>
</evidence>
<sequence>MIIQVEGKEYLLVVSAEDSIKIESNGKEIPLIFAPAHLSVPELTTYIKQFARQETKKIQLDSTLDFFTIPLFGKTYAVRPVKTGQSKPYLKNDIIYYSPSTFNFRSQEKLESQLGQIIFEQMIMNLIGKWEELFQVLVDDIHFKKLSRSPYIIKDHSLTYNNSNIQLDIRVNDYLLAKALIEVKGKNTFSSNILENYFPDIRQIEKILSYGS</sequence>
<dbReference type="AlphaFoldDB" id="A0A8H9G0V6"/>
<name>A0A8H9G0V6_9SPHI</name>
<comment type="caution">
    <text evidence="1">The sequence shown here is derived from an EMBL/GenBank/DDBJ whole genome shotgun (WGS) entry which is preliminary data.</text>
</comment>
<reference evidence="1" key="1">
    <citation type="journal article" date="2014" name="Int. J. Syst. Evol. Microbiol.">
        <title>Complete genome sequence of Corynebacterium casei LMG S-19264T (=DSM 44701T), isolated from a smear-ripened cheese.</title>
        <authorList>
            <consortium name="US DOE Joint Genome Institute (JGI-PGF)"/>
            <person name="Walter F."/>
            <person name="Albersmeier A."/>
            <person name="Kalinowski J."/>
            <person name="Ruckert C."/>
        </authorList>
    </citation>
    <scope>NUCLEOTIDE SEQUENCE</scope>
    <source>
        <strain evidence="1">CGMCC 1.15966</strain>
    </source>
</reference>
<gene>
    <name evidence="1" type="ORF">GCM10011516_29620</name>
</gene>
<dbReference type="EMBL" id="BMKM01000010">
    <property type="protein sequence ID" value="GGE29902.1"/>
    <property type="molecule type" value="Genomic_DNA"/>
</dbReference>
<accession>A0A8H9G0V6</accession>
<dbReference type="Proteomes" id="UP000614460">
    <property type="component" value="Unassembled WGS sequence"/>
</dbReference>
<proteinExistence type="predicted"/>
<reference evidence="1" key="2">
    <citation type="submission" date="2020-09" db="EMBL/GenBank/DDBJ databases">
        <authorList>
            <person name="Sun Q."/>
            <person name="Zhou Y."/>
        </authorList>
    </citation>
    <scope>NUCLEOTIDE SEQUENCE</scope>
    <source>
        <strain evidence="1">CGMCC 1.15966</strain>
    </source>
</reference>
<evidence type="ECO:0000313" key="1">
    <source>
        <dbReference type="EMBL" id="GGE29902.1"/>
    </source>
</evidence>
<organism evidence="1 2">
    <name type="scientific">Sphingobacterium cellulitidis</name>
    <dbReference type="NCBI Taxonomy" id="1768011"/>
    <lineage>
        <taxon>Bacteria</taxon>
        <taxon>Pseudomonadati</taxon>
        <taxon>Bacteroidota</taxon>
        <taxon>Sphingobacteriia</taxon>
        <taxon>Sphingobacteriales</taxon>
        <taxon>Sphingobacteriaceae</taxon>
        <taxon>Sphingobacterium</taxon>
    </lineage>
</organism>
<protein>
    <submittedName>
        <fullName evidence="1">Uncharacterized protein</fullName>
    </submittedName>
</protein>